<name>A0ABS3CZI0_9ALTE</name>
<protein>
    <submittedName>
        <fullName evidence="1">Rha family transcriptional regulator</fullName>
    </submittedName>
</protein>
<dbReference type="RefSeq" id="WP_206596433.1">
    <property type="nucleotide sequence ID" value="NZ_JAFKCS010000083.1"/>
</dbReference>
<accession>A0ABS3CZI0</accession>
<dbReference type="Proteomes" id="UP000663992">
    <property type="component" value="Unassembled WGS sequence"/>
</dbReference>
<dbReference type="InterPro" id="IPR014054">
    <property type="entry name" value="Phage_regulatory_Rha"/>
</dbReference>
<sequence>MNALTTLNTNATLTMSSREIAELLGCRHDNVKRTIETLVAKEVIVRPQSEDEPTKDAMGRTRMMSVYRIGKRDSYVIVAQLSPEFTAKLVDRWQELEAQAASTPKVPQTFAEALRLAAELEEQRAYLA</sequence>
<dbReference type="Pfam" id="PF09669">
    <property type="entry name" value="Phage_pRha"/>
    <property type="match status" value="1"/>
</dbReference>
<dbReference type="EMBL" id="JAFKCS010000083">
    <property type="protein sequence ID" value="MBN7822515.1"/>
    <property type="molecule type" value="Genomic_DNA"/>
</dbReference>
<evidence type="ECO:0000313" key="2">
    <source>
        <dbReference type="Proteomes" id="UP000663992"/>
    </source>
</evidence>
<keyword evidence="2" id="KW-1185">Reference proteome</keyword>
<gene>
    <name evidence="1" type="ORF">J0A65_21815</name>
</gene>
<comment type="caution">
    <text evidence="1">The sequence shown here is derived from an EMBL/GenBank/DDBJ whole genome shotgun (WGS) entry which is preliminary data.</text>
</comment>
<proteinExistence type="predicted"/>
<organism evidence="1 2">
    <name type="scientific">Bowmanella yangjiangensis</name>
    <dbReference type="NCBI Taxonomy" id="2811230"/>
    <lineage>
        <taxon>Bacteria</taxon>
        <taxon>Pseudomonadati</taxon>
        <taxon>Pseudomonadota</taxon>
        <taxon>Gammaproteobacteria</taxon>
        <taxon>Alteromonadales</taxon>
        <taxon>Alteromonadaceae</taxon>
        <taxon>Bowmanella</taxon>
    </lineage>
</organism>
<evidence type="ECO:0000313" key="1">
    <source>
        <dbReference type="EMBL" id="MBN7822515.1"/>
    </source>
</evidence>
<reference evidence="1 2" key="1">
    <citation type="submission" date="2021-03" db="EMBL/GenBank/DDBJ databases">
        <title>novel species isolated from a fishpond in China.</title>
        <authorList>
            <person name="Lu H."/>
            <person name="Cai Z."/>
        </authorList>
    </citation>
    <scope>NUCLEOTIDE SEQUENCE [LARGE SCALE GENOMIC DNA]</scope>
    <source>
        <strain evidence="1 2">Y57</strain>
    </source>
</reference>